<evidence type="ECO:0000313" key="1">
    <source>
        <dbReference type="EMBL" id="VDK89555.1"/>
    </source>
</evidence>
<reference evidence="1 2" key="1">
    <citation type="submission" date="2018-11" db="EMBL/GenBank/DDBJ databases">
        <authorList>
            <consortium name="Pathogen Informatics"/>
        </authorList>
    </citation>
    <scope>NUCLEOTIDE SEQUENCE [LARGE SCALE GENOMIC DNA]</scope>
</reference>
<accession>A0A3P6U638</accession>
<organism evidence="1 2">
    <name type="scientific">Dibothriocephalus latus</name>
    <name type="common">Fish tapeworm</name>
    <name type="synonym">Diphyllobothrium latum</name>
    <dbReference type="NCBI Taxonomy" id="60516"/>
    <lineage>
        <taxon>Eukaryota</taxon>
        <taxon>Metazoa</taxon>
        <taxon>Spiralia</taxon>
        <taxon>Lophotrochozoa</taxon>
        <taxon>Platyhelminthes</taxon>
        <taxon>Cestoda</taxon>
        <taxon>Eucestoda</taxon>
        <taxon>Diphyllobothriidea</taxon>
        <taxon>Diphyllobothriidae</taxon>
        <taxon>Dibothriocephalus</taxon>
    </lineage>
</organism>
<evidence type="ECO:0000313" key="2">
    <source>
        <dbReference type="Proteomes" id="UP000281553"/>
    </source>
</evidence>
<gene>
    <name evidence="1" type="ORF">DILT_LOCUS4419</name>
</gene>
<sequence length="198" mass="21949">MGNLLGHHVFFARRCELTDQVVDGAPKPLALSLLVPPPPYSPPCVPRQEVESSTSTLSPADSIWQDSAKLNAHHCKWLCGISKRPSFSIQSSQLSEAPDGWPEAISEADQVSMDKLASATEQFRRLNESDKDFVHQESSDTELQVKKDVLPQRLALQVDDFLSKEHPESRISPPIEAICSVSAVTVSSSYRFLIFFNT</sequence>
<proteinExistence type="predicted"/>
<dbReference type="Proteomes" id="UP000281553">
    <property type="component" value="Unassembled WGS sequence"/>
</dbReference>
<dbReference type="AlphaFoldDB" id="A0A3P6U638"/>
<keyword evidence="2" id="KW-1185">Reference proteome</keyword>
<protein>
    <submittedName>
        <fullName evidence="1">Uncharacterized protein</fullName>
    </submittedName>
</protein>
<name>A0A3P6U638_DIBLA</name>
<dbReference type="EMBL" id="UYRU01045442">
    <property type="protein sequence ID" value="VDK89555.1"/>
    <property type="molecule type" value="Genomic_DNA"/>
</dbReference>
<dbReference type="OrthoDB" id="2390104at2759"/>